<reference evidence="11 12" key="1">
    <citation type="submission" date="2019-06" db="EMBL/GenBank/DDBJ databases">
        <title>Whole genome shotgun sequence of Halomonas halmophila NBRC 15537.</title>
        <authorList>
            <person name="Hosoyama A."/>
            <person name="Uohara A."/>
            <person name="Ohji S."/>
            <person name="Ichikawa N."/>
        </authorList>
    </citation>
    <scope>NUCLEOTIDE SEQUENCE [LARGE SCALE GENOMIC DNA]</scope>
    <source>
        <strain evidence="11 12">NBRC 15537</strain>
    </source>
</reference>
<organism evidence="11 12">
    <name type="scientific">Halomonas halmophila</name>
    <dbReference type="NCBI Taxonomy" id="252"/>
    <lineage>
        <taxon>Bacteria</taxon>
        <taxon>Pseudomonadati</taxon>
        <taxon>Pseudomonadota</taxon>
        <taxon>Gammaproteobacteria</taxon>
        <taxon>Oceanospirillales</taxon>
        <taxon>Halomonadaceae</taxon>
        <taxon>Halomonas</taxon>
    </lineage>
</organism>
<evidence type="ECO:0000313" key="11">
    <source>
        <dbReference type="EMBL" id="GED23653.1"/>
    </source>
</evidence>
<dbReference type="Pfam" id="PF02753">
    <property type="entry name" value="PapD_C"/>
    <property type="match status" value="1"/>
</dbReference>
<evidence type="ECO:0000256" key="1">
    <source>
        <dbReference type="ARBA" id="ARBA00004418"/>
    </source>
</evidence>
<keyword evidence="4" id="KW-0732">Signal</keyword>
<protein>
    <submittedName>
        <fullName evidence="11">Fimbrial chaperone</fullName>
    </submittedName>
</protein>
<dbReference type="InterPro" id="IPR008962">
    <property type="entry name" value="PapD-like_sf"/>
</dbReference>
<comment type="similarity">
    <text evidence="2 8">Belongs to the periplasmic pilus chaperone family.</text>
</comment>
<dbReference type="PANTHER" id="PTHR30251:SF2">
    <property type="entry name" value="FIMBRIAL CHAPERONE YADV-RELATED"/>
    <property type="match status" value="1"/>
</dbReference>
<dbReference type="InterPro" id="IPR050643">
    <property type="entry name" value="Periplasmic_pilus_chap"/>
</dbReference>
<keyword evidence="5" id="KW-0574">Periplasm</keyword>
<dbReference type="PROSITE" id="PS00635">
    <property type="entry name" value="PILI_CHAPERONE"/>
    <property type="match status" value="1"/>
</dbReference>
<comment type="subcellular location">
    <subcellularLocation>
        <location evidence="1 8">Periplasm</location>
    </subcellularLocation>
</comment>
<dbReference type="InterPro" id="IPR001829">
    <property type="entry name" value="Pili_assmbl_chaperone_bac"/>
</dbReference>
<dbReference type="EMBL" id="BJOC01000043">
    <property type="protein sequence ID" value="GED23653.1"/>
    <property type="molecule type" value="Genomic_DNA"/>
</dbReference>
<name>A0A4Y4F2X3_9GAMM</name>
<dbReference type="InterPro" id="IPR036316">
    <property type="entry name" value="Pili_assmbl_chap_C_dom_sf"/>
</dbReference>
<evidence type="ECO:0000256" key="8">
    <source>
        <dbReference type="RuleBase" id="RU003918"/>
    </source>
</evidence>
<dbReference type="RefSeq" id="WP_141321539.1">
    <property type="nucleotide sequence ID" value="NZ_BJOC01000043.1"/>
</dbReference>
<evidence type="ECO:0000256" key="6">
    <source>
        <dbReference type="ARBA" id="ARBA00023186"/>
    </source>
</evidence>
<accession>A0A4Y4F2X3</accession>
<dbReference type="FunFam" id="2.60.40.10:FF:000458">
    <property type="entry name" value="Molecular chaperone FimC"/>
    <property type="match status" value="1"/>
</dbReference>
<dbReference type="SUPFAM" id="SSF49354">
    <property type="entry name" value="PapD-like"/>
    <property type="match status" value="1"/>
</dbReference>
<keyword evidence="3" id="KW-1029">Fimbrium biogenesis</keyword>
<proteinExistence type="inferred from homology"/>
<dbReference type="AlphaFoldDB" id="A0A4Y4F2X3"/>
<keyword evidence="12" id="KW-1185">Reference proteome</keyword>
<dbReference type="InterPro" id="IPR018046">
    <property type="entry name" value="Pili_assmbl_chaperone_CS"/>
</dbReference>
<evidence type="ECO:0000256" key="5">
    <source>
        <dbReference type="ARBA" id="ARBA00022764"/>
    </source>
</evidence>
<evidence type="ECO:0000256" key="2">
    <source>
        <dbReference type="ARBA" id="ARBA00007399"/>
    </source>
</evidence>
<dbReference type="GO" id="GO:0030288">
    <property type="term" value="C:outer membrane-bounded periplasmic space"/>
    <property type="evidence" value="ECO:0007669"/>
    <property type="project" value="InterPro"/>
</dbReference>
<evidence type="ECO:0000259" key="9">
    <source>
        <dbReference type="Pfam" id="PF00345"/>
    </source>
</evidence>
<feature type="domain" description="Pili assembly chaperone N-terminal" evidence="9">
    <location>
        <begin position="24"/>
        <end position="150"/>
    </location>
</feature>
<feature type="domain" description="Pili assembly chaperone C-terminal" evidence="10">
    <location>
        <begin position="173"/>
        <end position="235"/>
    </location>
</feature>
<dbReference type="InterPro" id="IPR016147">
    <property type="entry name" value="Pili_assmbl_chaperone_N"/>
</dbReference>
<keyword evidence="6 8" id="KW-0143">Chaperone</keyword>
<dbReference type="OrthoDB" id="9131059at2"/>
<dbReference type="PRINTS" id="PR00969">
    <property type="entry name" value="CHAPERONPILI"/>
</dbReference>
<comment type="caution">
    <text evidence="11">The sequence shown here is derived from an EMBL/GenBank/DDBJ whole genome shotgun (WGS) entry which is preliminary data.</text>
</comment>
<dbReference type="GO" id="GO:0071555">
    <property type="term" value="P:cell wall organization"/>
    <property type="evidence" value="ECO:0007669"/>
    <property type="project" value="InterPro"/>
</dbReference>
<evidence type="ECO:0000259" key="10">
    <source>
        <dbReference type="Pfam" id="PF02753"/>
    </source>
</evidence>
<dbReference type="InterPro" id="IPR016148">
    <property type="entry name" value="Pili_assmbl_chaperone_C"/>
</dbReference>
<dbReference type="Proteomes" id="UP000319812">
    <property type="component" value="Unassembled WGS sequence"/>
</dbReference>
<dbReference type="Gene3D" id="2.60.40.10">
    <property type="entry name" value="Immunoglobulins"/>
    <property type="match status" value="2"/>
</dbReference>
<gene>
    <name evidence="11" type="ORF">HHA01_26300</name>
</gene>
<evidence type="ECO:0000256" key="3">
    <source>
        <dbReference type="ARBA" id="ARBA00022558"/>
    </source>
</evidence>
<keyword evidence="7" id="KW-0393">Immunoglobulin domain</keyword>
<evidence type="ECO:0000256" key="4">
    <source>
        <dbReference type="ARBA" id="ARBA00022729"/>
    </source>
</evidence>
<dbReference type="PANTHER" id="PTHR30251">
    <property type="entry name" value="PILUS ASSEMBLY CHAPERONE"/>
    <property type="match status" value="1"/>
</dbReference>
<evidence type="ECO:0000256" key="7">
    <source>
        <dbReference type="ARBA" id="ARBA00023319"/>
    </source>
</evidence>
<sequence length="243" mass="26011">MKRLLVSLITAATVVLGISIAQGSVVIGGTRVIYPAEKREVSVQLQNSGEEPALVQAWVDSGNPDVSPDNSEAPFVIQPPISRIEPGQGQVLRLSYTGSNPLPKDQESVFWLNVLDVPPNPGSTDGEAPENFLQLAIRSRIKVFYRPEGLEGDVSDAREEVQWSVSGDVLRGNNPTPYHVTVSRLLLTNGTEVSIPTGEGMLAPGESQTFDLPSGAPSSITSFKMTTINDYGARVVTDVSVGR</sequence>
<dbReference type="SUPFAM" id="SSF49584">
    <property type="entry name" value="Periplasmic chaperone C-domain"/>
    <property type="match status" value="1"/>
</dbReference>
<dbReference type="InterPro" id="IPR013783">
    <property type="entry name" value="Ig-like_fold"/>
</dbReference>
<evidence type="ECO:0000313" key="12">
    <source>
        <dbReference type="Proteomes" id="UP000319812"/>
    </source>
</evidence>
<dbReference type="Pfam" id="PF00345">
    <property type="entry name" value="PapD_N"/>
    <property type="match status" value="1"/>
</dbReference>